<dbReference type="Proteomes" id="UP000254958">
    <property type="component" value="Unassembled WGS sequence"/>
</dbReference>
<sequence length="135" mass="13910">MADVTTVQVIANGPRNLVVRVTDVSDGTGLAAMKIVDAQSVAFAVGGQVPGVHLKVRRMTYDVHGMVARLQWEATEPVDLATLSGFGHLDFRRFQGIPGPGAAGATGSILLTTMGAGAGSAVTIVLEMIKGVPRA</sequence>
<evidence type="ECO:0000313" key="1">
    <source>
        <dbReference type="EMBL" id="MBB2187969.1"/>
    </source>
</evidence>
<protein>
    <submittedName>
        <fullName evidence="2">Uncharacterized protein</fullName>
    </submittedName>
</protein>
<dbReference type="OrthoDB" id="9910007at2"/>
<accession>A0A370FXS8</accession>
<keyword evidence="3" id="KW-1185">Reference proteome</keyword>
<dbReference type="RefSeq" id="WP_114728725.1">
    <property type="nucleotide sequence ID" value="NZ_BJMI01000058.1"/>
</dbReference>
<dbReference type="AlphaFoldDB" id="A0A370FXS8"/>
<organism evidence="2 3">
    <name type="scientific">Gluconacetobacter liquefaciens</name>
    <name type="common">Acetobacter liquefaciens</name>
    <dbReference type="NCBI Taxonomy" id="89584"/>
    <lineage>
        <taxon>Bacteria</taxon>
        <taxon>Pseudomonadati</taxon>
        <taxon>Pseudomonadota</taxon>
        <taxon>Alphaproteobacteria</taxon>
        <taxon>Acetobacterales</taxon>
        <taxon>Acetobacteraceae</taxon>
        <taxon>Gluconacetobacter</taxon>
    </lineage>
</organism>
<name>A0A370FXS8_GLULI</name>
<gene>
    <name evidence="2" type="ORF">C7453_11149</name>
    <name evidence="1" type="ORF">HLH32_16620</name>
</gene>
<reference evidence="1 4" key="2">
    <citation type="submission" date="2020-04" db="EMBL/GenBank/DDBJ databases">
        <title>Description of novel Gluconacetobacter.</title>
        <authorList>
            <person name="Sombolestani A."/>
        </authorList>
    </citation>
    <scope>NUCLEOTIDE SEQUENCE [LARGE SCALE GENOMIC DNA]</scope>
    <source>
        <strain evidence="1 4">LMG 1382</strain>
    </source>
</reference>
<proteinExistence type="predicted"/>
<dbReference type="EMBL" id="JABEQI010000013">
    <property type="protein sequence ID" value="MBB2187969.1"/>
    <property type="molecule type" value="Genomic_DNA"/>
</dbReference>
<evidence type="ECO:0000313" key="2">
    <source>
        <dbReference type="EMBL" id="RDI36265.1"/>
    </source>
</evidence>
<dbReference type="EMBL" id="QQAW01000011">
    <property type="protein sequence ID" value="RDI36265.1"/>
    <property type="molecule type" value="Genomic_DNA"/>
</dbReference>
<dbReference type="Proteomes" id="UP000562982">
    <property type="component" value="Unassembled WGS sequence"/>
</dbReference>
<reference evidence="2 3" key="1">
    <citation type="submission" date="2018-07" db="EMBL/GenBank/DDBJ databases">
        <title>Genomic Encyclopedia of Type Strains, Phase IV (KMG-IV): sequencing the most valuable type-strain genomes for metagenomic binning, comparative biology and taxonomic classification.</title>
        <authorList>
            <person name="Goeker M."/>
        </authorList>
    </citation>
    <scope>NUCLEOTIDE SEQUENCE [LARGE SCALE GENOMIC DNA]</scope>
    <source>
        <strain evidence="2 3">DSM 5603</strain>
    </source>
</reference>
<comment type="caution">
    <text evidence="2">The sequence shown here is derived from an EMBL/GenBank/DDBJ whole genome shotgun (WGS) entry which is preliminary data.</text>
</comment>
<evidence type="ECO:0000313" key="3">
    <source>
        <dbReference type="Proteomes" id="UP000254958"/>
    </source>
</evidence>
<evidence type="ECO:0000313" key="4">
    <source>
        <dbReference type="Proteomes" id="UP000562982"/>
    </source>
</evidence>